<accession>A0A1X2G755</accession>
<evidence type="ECO:0000256" key="2">
    <source>
        <dbReference type="ARBA" id="ARBA00008044"/>
    </source>
</evidence>
<dbReference type="OrthoDB" id="20582at2759"/>
<proteinExistence type="inferred from homology"/>
<dbReference type="PANTHER" id="PTHR13375">
    <property type="entry name" value="FMS INTERACTING PROTEIN"/>
    <property type="match status" value="1"/>
</dbReference>
<keyword evidence="3" id="KW-0539">Nucleus</keyword>
<gene>
    <name evidence="6" type="ORF">DM01DRAFT_1339446</name>
</gene>
<dbReference type="Proteomes" id="UP000242146">
    <property type="component" value="Unassembled WGS sequence"/>
</dbReference>
<reference evidence="6 7" key="1">
    <citation type="submission" date="2016-07" db="EMBL/GenBank/DDBJ databases">
        <title>Pervasive Adenine N6-methylation of Active Genes in Fungi.</title>
        <authorList>
            <consortium name="DOE Joint Genome Institute"/>
            <person name="Mondo S.J."/>
            <person name="Dannebaum R.O."/>
            <person name="Kuo R.C."/>
            <person name="Labutti K."/>
            <person name="Haridas S."/>
            <person name="Kuo A."/>
            <person name="Salamov A."/>
            <person name="Ahrendt S.R."/>
            <person name="Lipzen A."/>
            <person name="Sullivan W."/>
            <person name="Andreopoulos W.B."/>
            <person name="Clum A."/>
            <person name="Lindquist E."/>
            <person name="Daum C."/>
            <person name="Ramamoorthy G.K."/>
            <person name="Gryganskyi A."/>
            <person name="Culley D."/>
            <person name="Magnuson J.K."/>
            <person name="James T.Y."/>
            <person name="O'Malley M.A."/>
            <person name="Stajich J.E."/>
            <person name="Spatafora J.W."/>
            <person name="Visel A."/>
            <person name="Grigoriev I.V."/>
        </authorList>
    </citation>
    <scope>NUCLEOTIDE SEQUENCE [LARGE SCALE GENOMIC DNA]</scope>
    <source>
        <strain evidence="6 7">NRRL 3301</strain>
    </source>
</reference>
<name>A0A1X2G755_9FUNG</name>
<dbReference type="GO" id="GO:0006406">
    <property type="term" value="P:mRNA export from nucleus"/>
    <property type="evidence" value="ECO:0007669"/>
    <property type="project" value="TreeGrafter"/>
</dbReference>
<dbReference type="GO" id="GO:0000445">
    <property type="term" value="C:THO complex part of transcription export complex"/>
    <property type="evidence" value="ECO:0007669"/>
    <property type="project" value="TreeGrafter"/>
</dbReference>
<sequence length="152" mass="17861">MDEKYVGLQNTMYEKRHILEEILKCQQLRSVYQHVELLPLESFEASAPDRYRQGNDNPHTLMIHRLLFEKDERTSLQEQEERLALVRQELIKENRKGQDKLDRYDKLLDDFVLATAPLEDALKDDQTKPEMETDDPAAQPDAVMMDVDTEEA</sequence>
<comment type="similarity">
    <text evidence="2">Belongs to the THOC5 family.</text>
</comment>
<dbReference type="InterPro" id="IPR019163">
    <property type="entry name" value="THO_Thoc5"/>
</dbReference>
<protein>
    <submittedName>
        <fullName evidence="6">Uncharacterized protein</fullName>
    </submittedName>
</protein>
<feature type="coiled-coil region" evidence="4">
    <location>
        <begin position="69"/>
        <end position="96"/>
    </location>
</feature>
<dbReference type="EMBL" id="MCGT01000036">
    <property type="protein sequence ID" value="ORX46796.1"/>
    <property type="molecule type" value="Genomic_DNA"/>
</dbReference>
<evidence type="ECO:0000256" key="5">
    <source>
        <dbReference type="SAM" id="MobiDB-lite"/>
    </source>
</evidence>
<evidence type="ECO:0000313" key="7">
    <source>
        <dbReference type="Proteomes" id="UP000242146"/>
    </source>
</evidence>
<dbReference type="GO" id="GO:0003729">
    <property type="term" value="F:mRNA binding"/>
    <property type="evidence" value="ECO:0007669"/>
    <property type="project" value="TreeGrafter"/>
</dbReference>
<comment type="caution">
    <text evidence="6">The sequence shown here is derived from an EMBL/GenBank/DDBJ whole genome shotgun (WGS) entry which is preliminary data.</text>
</comment>
<dbReference type="PANTHER" id="PTHR13375:SF3">
    <property type="entry name" value="THO COMPLEX SUBUNIT 5 HOMOLOG"/>
    <property type="match status" value="1"/>
</dbReference>
<evidence type="ECO:0000256" key="3">
    <source>
        <dbReference type="ARBA" id="ARBA00023242"/>
    </source>
</evidence>
<keyword evidence="4" id="KW-0175">Coiled coil</keyword>
<evidence type="ECO:0000313" key="6">
    <source>
        <dbReference type="EMBL" id="ORX46796.1"/>
    </source>
</evidence>
<comment type="subcellular location">
    <subcellularLocation>
        <location evidence="1">Nucleus</location>
    </subcellularLocation>
</comment>
<dbReference type="AlphaFoldDB" id="A0A1X2G755"/>
<feature type="compositionally biased region" description="Basic and acidic residues" evidence="5">
    <location>
        <begin position="120"/>
        <end position="131"/>
    </location>
</feature>
<dbReference type="Pfam" id="PF09766">
    <property type="entry name" value="FmiP_Thoc5"/>
    <property type="match status" value="1"/>
</dbReference>
<evidence type="ECO:0000256" key="4">
    <source>
        <dbReference type="SAM" id="Coils"/>
    </source>
</evidence>
<dbReference type="STRING" id="101127.A0A1X2G755"/>
<organism evidence="6 7">
    <name type="scientific">Hesseltinella vesiculosa</name>
    <dbReference type="NCBI Taxonomy" id="101127"/>
    <lineage>
        <taxon>Eukaryota</taxon>
        <taxon>Fungi</taxon>
        <taxon>Fungi incertae sedis</taxon>
        <taxon>Mucoromycota</taxon>
        <taxon>Mucoromycotina</taxon>
        <taxon>Mucoromycetes</taxon>
        <taxon>Mucorales</taxon>
        <taxon>Cunninghamellaceae</taxon>
        <taxon>Hesseltinella</taxon>
    </lineage>
</organism>
<evidence type="ECO:0000256" key="1">
    <source>
        <dbReference type="ARBA" id="ARBA00004123"/>
    </source>
</evidence>
<feature type="region of interest" description="Disordered" evidence="5">
    <location>
        <begin position="118"/>
        <end position="152"/>
    </location>
</feature>
<keyword evidence="7" id="KW-1185">Reference proteome</keyword>